<keyword evidence="1" id="KW-0472">Membrane</keyword>
<evidence type="ECO:0000313" key="2">
    <source>
        <dbReference type="EMBL" id="DAD55794.1"/>
    </source>
</evidence>
<reference evidence="2" key="1">
    <citation type="journal article" date="2021" name="Proc. Natl. Acad. Sci. U.S.A.">
        <title>A Catalog of Tens of Thousands of Viruses from Human Metagenomes Reveals Hidden Associations with Chronic Diseases.</title>
        <authorList>
            <person name="Tisza M.J."/>
            <person name="Buck C.B."/>
        </authorList>
    </citation>
    <scope>NUCLEOTIDE SEQUENCE</scope>
    <source>
        <strain evidence="2">CtOZu12</strain>
    </source>
</reference>
<sequence>MMLYALFAFFVGLLGTAIFNKGLFGSALSTIVVFLLAIPVVLAIGGAIHESKEEEQKQQAEYERKQRVKRGHLEDDLTPKQRILWNSLHKYRYSDVLTENIINETKREHDQKMWSWRYNKELKEKYFASYCKAKREGDLLKAQVDYTTFTYYERNTDTEAKELQKIGLLDKYRNYTFWDNFPDNWKLSDEELEALDYEDED</sequence>
<dbReference type="EMBL" id="BK029940">
    <property type="protein sequence ID" value="DAD55794.1"/>
    <property type="molecule type" value="Genomic_DNA"/>
</dbReference>
<keyword evidence="1" id="KW-1133">Transmembrane helix</keyword>
<organism evidence="2">
    <name type="scientific">Bacteriophage sp</name>
    <dbReference type="NCBI Taxonomy" id="38018"/>
    <lineage>
        <taxon>Viruses</taxon>
    </lineage>
</organism>
<keyword evidence="1" id="KW-0812">Transmembrane</keyword>
<accession>A0A8D9PEM2</accession>
<name>A0A8D9PEM2_9VIRU</name>
<protein>
    <submittedName>
        <fullName evidence="2">Uncharacterized protein</fullName>
    </submittedName>
</protein>
<feature type="transmembrane region" description="Helical" evidence="1">
    <location>
        <begin position="27"/>
        <end position="48"/>
    </location>
</feature>
<proteinExistence type="predicted"/>
<evidence type="ECO:0000256" key="1">
    <source>
        <dbReference type="SAM" id="Phobius"/>
    </source>
</evidence>